<dbReference type="PANTHER" id="PTHR13531:SF0">
    <property type="entry name" value="GEO07735P1-RELATED"/>
    <property type="match status" value="1"/>
</dbReference>
<name>T0QDP4_SAPDV</name>
<dbReference type="Pfam" id="PF09799">
    <property type="entry name" value="Transmemb_17"/>
    <property type="match status" value="1"/>
</dbReference>
<accession>T0QDP4</accession>
<dbReference type="OrthoDB" id="262535at2759"/>
<dbReference type="GeneID" id="19947448"/>
<comment type="subcellular location">
    <subcellularLocation>
        <location evidence="1">Membrane</location>
        <topology evidence="1">Multi-pass membrane protein</topology>
    </subcellularLocation>
</comment>
<dbReference type="RefSeq" id="XP_008610741.1">
    <property type="nucleotide sequence ID" value="XM_008612519.1"/>
</dbReference>
<dbReference type="EMBL" id="JH767149">
    <property type="protein sequence ID" value="EQC35979.1"/>
    <property type="molecule type" value="Genomic_DNA"/>
</dbReference>
<dbReference type="Proteomes" id="UP000030762">
    <property type="component" value="Unassembled WGS sequence"/>
</dbReference>
<dbReference type="GO" id="GO:1905515">
    <property type="term" value="P:non-motile cilium assembly"/>
    <property type="evidence" value="ECO:0007669"/>
    <property type="project" value="TreeGrafter"/>
</dbReference>
<gene>
    <name evidence="6" type="ORF">SDRG_06721</name>
</gene>
<dbReference type="GO" id="GO:0016020">
    <property type="term" value="C:membrane"/>
    <property type="evidence" value="ECO:0007669"/>
    <property type="project" value="UniProtKB-SubCell"/>
</dbReference>
<keyword evidence="3 5" id="KW-1133">Transmembrane helix</keyword>
<dbReference type="PANTHER" id="PTHR13531">
    <property type="entry name" value="GEO07735P1-RELATED-RELATED"/>
    <property type="match status" value="1"/>
</dbReference>
<dbReference type="VEuPathDB" id="FungiDB:SDRG_06721"/>
<proteinExistence type="predicted"/>
<protein>
    <recommendedName>
        <fullName evidence="8">Transmembrane protein 216</fullName>
    </recommendedName>
</protein>
<evidence type="ECO:0000256" key="3">
    <source>
        <dbReference type="ARBA" id="ARBA00022989"/>
    </source>
</evidence>
<keyword evidence="4 5" id="KW-0472">Membrane</keyword>
<organism evidence="6 7">
    <name type="scientific">Saprolegnia diclina (strain VS20)</name>
    <dbReference type="NCBI Taxonomy" id="1156394"/>
    <lineage>
        <taxon>Eukaryota</taxon>
        <taxon>Sar</taxon>
        <taxon>Stramenopiles</taxon>
        <taxon>Oomycota</taxon>
        <taxon>Saprolegniomycetes</taxon>
        <taxon>Saprolegniales</taxon>
        <taxon>Saprolegniaceae</taxon>
        <taxon>Saprolegnia</taxon>
    </lineage>
</organism>
<keyword evidence="7" id="KW-1185">Reference proteome</keyword>
<feature type="transmembrane region" description="Helical" evidence="5">
    <location>
        <begin position="80"/>
        <end position="101"/>
    </location>
</feature>
<evidence type="ECO:0000256" key="2">
    <source>
        <dbReference type="ARBA" id="ARBA00022692"/>
    </source>
</evidence>
<reference evidence="6 7" key="1">
    <citation type="submission" date="2012-04" db="EMBL/GenBank/DDBJ databases">
        <title>The Genome Sequence of Saprolegnia declina VS20.</title>
        <authorList>
            <consortium name="The Broad Institute Genome Sequencing Platform"/>
            <person name="Russ C."/>
            <person name="Nusbaum C."/>
            <person name="Tyler B."/>
            <person name="van West P."/>
            <person name="Dieguez-Uribeondo J."/>
            <person name="de Bruijn I."/>
            <person name="Tripathy S."/>
            <person name="Jiang R."/>
            <person name="Young S.K."/>
            <person name="Zeng Q."/>
            <person name="Gargeya S."/>
            <person name="Fitzgerald M."/>
            <person name="Haas B."/>
            <person name="Abouelleil A."/>
            <person name="Alvarado L."/>
            <person name="Arachchi H.M."/>
            <person name="Berlin A."/>
            <person name="Chapman S.B."/>
            <person name="Goldberg J."/>
            <person name="Griggs A."/>
            <person name="Gujja S."/>
            <person name="Hansen M."/>
            <person name="Howarth C."/>
            <person name="Imamovic A."/>
            <person name="Larimer J."/>
            <person name="McCowen C."/>
            <person name="Montmayeur A."/>
            <person name="Murphy C."/>
            <person name="Neiman D."/>
            <person name="Pearson M."/>
            <person name="Priest M."/>
            <person name="Roberts A."/>
            <person name="Saif S."/>
            <person name="Shea T."/>
            <person name="Sisk P."/>
            <person name="Sykes S."/>
            <person name="Wortman J."/>
            <person name="Nusbaum C."/>
            <person name="Birren B."/>
        </authorList>
    </citation>
    <scope>NUCLEOTIDE SEQUENCE [LARGE SCALE GENOMIC DNA]</scope>
    <source>
        <strain evidence="6 7">VS20</strain>
    </source>
</reference>
<feature type="transmembrane region" description="Helical" evidence="5">
    <location>
        <begin position="113"/>
        <end position="137"/>
    </location>
</feature>
<dbReference type="eggNOG" id="ENOG502SDH1">
    <property type="taxonomic scope" value="Eukaryota"/>
</dbReference>
<evidence type="ECO:0000313" key="6">
    <source>
        <dbReference type="EMBL" id="EQC35979.1"/>
    </source>
</evidence>
<keyword evidence="2 5" id="KW-0812">Transmembrane</keyword>
<dbReference type="GO" id="GO:0035869">
    <property type="term" value="C:ciliary transition zone"/>
    <property type="evidence" value="ECO:0007669"/>
    <property type="project" value="TreeGrafter"/>
</dbReference>
<evidence type="ECO:0000256" key="1">
    <source>
        <dbReference type="ARBA" id="ARBA00004141"/>
    </source>
</evidence>
<dbReference type="OMA" id="AEILMFV"/>
<dbReference type="AlphaFoldDB" id="T0QDP4"/>
<evidence type="ECO:0008006" key="8">
    <source>
        <dbReference type="Google" id="ProtNLM"/>
    </source>
</evidence>
<dbReference type="InParanoid" id="T0QDP4"/>
<dbReference type="STRING" id="1156394.T0QDP4"/>
<feature type="transmembrane region" description="Helical" evidence="5">
    <location>
        <begin position="15"/>
        <end position="37"/>
    </location>
</feature>
<sequence>MTASSEILSSLPMEVLLFFNRWFTLLYVLLTGAIFIYKGMYLPYPPTGAYTWEVVFLCLYYIIDRTRIFQASKGNKTEQVFPLVTACLLTLPCVISLAYYISLQTYVLQLDVILNAIGLVFLGLESIFGPITTLRLLRASRF</sequence>
<dbReference type="InterPro" id="IPR019184">
    <property type="entry name" value="Uncharacterised_TM-17"/>
</dbReference>
<evidence type="ECO:0000256" key="4">
    <source>
        <dbReference type="ARBA" id="ARBA00023136"/>
    </source>
</evidence>
<feature type="transmembrane region" description="Helical" evidence="5">
    <location>
        <begin position="49"/>
        <end position="68"/>
    </location>
</feature>
<evidence type="ECO:0000313" key="7">
    <source>
        <dbReference type="Proteomes" id="UP000030762"/>
    </source>
</evidence>
<evidence type="ECO:0000256" key="5">
    <source>
        <dbReference type="SAM" id="Phobius"/>
    </source>
</evidence>